<name>W0JQL7_9EURY</name>
<dbReference type="AlphaFoldDB" id="W0JQL7"/>
<evidence type="ECO:0000256" key="1">
    <source>
        <dbReference type="SAM" id="MobiDB-lite"/>
    </source>
</evidence>
<dbReference type="RefSeq" id="WP_049952542.1">
    <property type="nucleotide sequence ID" value="NZ_CP007055.1"/>
</dbReference>
<dbReference type="Proteomes" id="UP000019024">
    <property type="component" value="Chromosome"/>
</dbReference>
<dbReference type="KEGG" id="hlr:HALLA_11170"/>
<feature type="compositionally biased region" description="Low complexity" evidence="1">
    <location>
        <begin position="227"/>
        <end position="237"/>
    </location>
</feature>
<sequence length="237" mass="24025">MSGLSRRHLLAGTAGLVTLTAGCLGDGGLATSPGPAGDGENATDDDDADDNDVGDDATENDDPLESTTVTFQHGDRPEDPTVDLLTSEDQADRWVSDRSIAADTVSEFVDETDFEEAGVIALEAGANTTCYEMAVESVGLEDETVTVRAEVTETGGEDQLCAQQLTAVGALVRASVDAEQPSSISATIVDADGTEHGRGANVSSGSASASVSKSVSTNRSEGESGSDGDSGTDTGSD</sequence>
<evidence type="ECO:0000313" key="2">
    <source>
        <dbReference type="EMBL" id="AHG00884.1"/>
    </source>
</evidence>
<evidence type="ECO:0000313" key="3">
    <source>
        <dbReference type="Proteomes" id="UP000019024"/>
    </source>
</evidence>
<protein>
    <submittedName>
        <fullName evidence="2">Uncharacterized protein</fullName>
    </submittedName>
</protein>
<dbReference type="EMBL" id="CP007055">
    <property type="protein sequence ID" value="AHG00884.1"/>
    <property type="molecule type" value="Genomic_DNA"/>
</dbReference>
<proteinExistence type="predicted"/>
<dbReference type="HOGENOM" id="CLU_090554_0_0_2"/>
<dbReference type="OrthoDB" id="206414at2157"/>
<feature type="region of interest" description="Disordered" evidence="1">
    <location>
        <begin position="22"/>
        <end position="88"/>
    </location>
</feature>
<gene>
    <name evidence="2" type="ORF">HALLA_11170</name>
</gene>
<feature type="compositionally biased region" description="Acidic residues" evidence="1">
    <location>
        <begin position="41"/>
        <end position="64"/>
    </location>
</feature>
<keyword evidence="3" id="KW-1185">Reference proteome</keyword>
<dbReference type="PROSITE" id="PS51257">
    <property type="entry name" value="PROKAR_LIPOPROTEIN"/>
    <property type="match status" value="1"/>
</dbReference>
<reference evidence="2 3" key="1">
    <citation type="submission" date="2014-01" db="EMBL/GenBank/DDBJ databases">
        <authorList>
            <consortium name="DOE Joint Genome Institute"/>
            <person name="Anderson I."/>
            <person name="Huntemann M."/>
            <person name="Han J."/>
            <person name="Chen A."/>
            <person name="Kyrpides N."/>
            <person name="Mavromatis K."/>
            <person name="Markowitz V."/>
            <person name="Palaniappan K."/>
            <person name="Ivanova N."/>
            <person name="Schaumberg A."/>
            <person name="Pati A."/>
            <person name="Liolios K."/>
            <person name="Nordberg H.P."/>
            <person name="Cantor M.N."/>
            <person name="Hua S.X."/>
            <person name="Woyke T."/>
        </authorList>
    </citation>
    <scope>NUCLEOTIDE SEQUENCE [LARGE SCALE GENOMIC DNA]</scope>
    <source>
        <strain evidence="2 3">XH-48</strain>
    </source>
</reference>
<dbReference type="GeneID" id="25145020"/>
<organism evidence="2 3">
    <name type="scientific">Halostagnicola larsenii XH-48</name>
    <dbReference type="NCBI Taxonomy" id="797299"/>
    <lineage>
        <taxon>Archaea</taxon>
        <taxon>Methanobacteriati</taxon>
        <taxon>Methanobacteriota</taxon>
        <taxon>Stenosarchaea group</taxon>
        <taxon>Halobacteria</taxon>
        <taxon>Halobacteriales</taxon>
        <taxon>Natrialbaceae</taxon>
        <taxon>Halostagnicola</taxon>
    </lineage>
</organism>
<feature type="compositionally biased region" description="Low complexity" evidence="1">
    <location>
        <begin position="199"/>
        <end position="219"/>
    </location>
</feature>
<accession>W0JQL7</accession>
<dbReference type="eggNOG" id="arCOG08152">
    <property type="taxonomic scope" value="Archaea"/>
</dbReference>
<feature type="region of interest" description="Disordered" evidence="1">
    <location>
        <begin position="178"/>
        <end position="237"/>
    </location>
</feature>